<evidence type="ECO:0000313" key="1">
    <source>
        <dbReference type="EMBL" id="VDN58296.1"/>
    </source>
</evidence>
<keyword evidence="2" id="KW-1185">Reference proteome</keyword>
<gene>
    <name evidence="1" type="ORF">DME_LOCUS8269</name>
</gene>
<evidence type="ECO:0008006" key="3">
    <source>
        <dbReference type="Google" id="ProtNLM"/>
    </source>
</evidence>
<accession>A0A3P7STL6</accession>
<dbReference type="Gene3D" id="3.30.40.10">
    <property type="entry name" value="Zinc/RING finger domain, C3HC4 (zinc finger)"/>
    <property type="match status" value="1"/>
</dbReference>
<sequence>MLSHGIMLNARDKNGAKALHVTAIAANCFSQFQSEELRILTRMIWPLELLAVLLSPNSPLATICFLISRGANPYITDNSGRSILDIFNDKLSLKSLVELQISKRCPLCCEYITTVKVFDGRKIAIGKDIAVKTSKNSKLENTVEVGCEKKRQDSKICFNIVFQCGHAVCADCSREAQLKICHICRQKIKKRTTLYIWTESGST</sequence>
<evidence type="ECO:0000313" key="2">
    <source>
        <dbReference type="Proteomes" id="UP000274756"/>
    </source>
</evidence>
<protein>
    <recommendedName>
        <fullName evidence="3">ANK_REP_REGION domain-containing protein</fullName>
    </recommendedName>
</protein>
<dbReference type="SUPFAM" id="SSF48403">
    <property type="entry name" value="Ankyrin repeat"/>
    <property type="match status" value="1"/>
</dbReference>
<proteinExistence type="predicted"/>
<organism evidence="1 2">
    <name type="scientific">Dracunculus medinensis</name>
    <name type="common">Guinea worm</name>
    <dbReference type="NCBI Taxonomy" id="318479"/>
    <lineage>
        <taxon>Eukaryota</taxon>
        <taxon>Metazoa</taxon>
        <taxon>Ecdysozoa</taxon>
        <taxon>Nematoda</taxon>
        <taxon>Chromadorea</taxon>
        <taxon>Rhabditida</taxon>
        <taxon>Spirurina</taxon>
        <taxon>Dracunculoidea</taxon>
        <taxon>Dracunculidae</taxon>
        <taxon>Dracunculus</taxon>
    </lineage>
</organism>
<dbReference type="Gene3D" id="1.25.40.20">
    <property type="entry name" value="Ankyrin repeat-containing domain"/>
    <property type="match status" value="1"/>
</dbReference>
<dbReference type="EMBL" id="UYYG01001167">
    <property type="protein sequence ID" value="VDN58296.1"/>
    <property type="molecule type" value="Genomic_DNA"/>
</dbReference>
<name>A0A3P7STL6_DRAME</name>
<reference evidence="1 2" key="1">
    <citation type="submission" date="2018-11" db="EMBL/GenBank/DDBJ databases">
        <authorList>
            <consortium name="Pathogen Informatics"/>
        </authorList>
    </citation>
    <scope>NUCLEOTIDE SEQUENCE [LARGE SCALE GENOMIC DNA]</scope>
</reference>
<dbReference type="STRING" id="318479.A0A3P7STL6"/>
<dbReference type="AlphaFoldDB" id="A0A3P7STL6"/>
<dbReference type="InterPro" id="IPR013083">
    <property type="entry name" value="Znf_RING/FYVE/PHD"/>
</dbReference>
<dbReference type="InterPro" id="IPR036770">
    <property type="entry name" value="Ankyrin_rpt-contain_sf"/>
</dbReference>
<dbReference type="OrthoDB" id="5840876at2759"/>
<dbReference type="Proteomes" id="UP000274756">
    <property type="component" value="Unassembled WGS sequence"/>
</dbReference>